<reference evidence="2 3" key="1">
    <citation type="submission" date="2020-07" db="EMBL/GenBank/DDBJ databases">
        <title>Sequencing the genomes of 1000 actinobacteria strains.</title>
        <authorList>
            <person name="Klenk H.-P."/>
        </authorList>
    </citation>
    <scope>NUCLEOTIDE SEQUENCE [LARGE SCALE GENOMIC DNA]</scope>
    <source>
        <strain evidence="2 3">DSM 19970</strain>
    </source>
</reference>
<accession>A0A7Z0CJZ2</accession>
<name>A0A7Z0CJZ2_9MICO</name>
<comment type="caution">
    <text evidence="2">The sequence shown here is derived from an EMBL/GenBank/DDBJ whole genome shotgun (WGS) entry which is preliminary data.</text>
</comment>
<dbReference type="InterPro" id="IPR021005">
    <property type="entry name" value="Znf_CGNR"/>
</dbReference>
<dbReference type="RefSeq" id="WP_062075093.1">
    <property type="nucleotide sequence ID" value="NZ_BBRC01000005.1"/>
</dbReference>
<dbReference type="Proteomes" id="UP000547973">
    <property type="component" value="Unassembled WGS sequence"/>
</dbReference>
<evidence type="ECO:0000313" key="3">
    <source>
        <dbReference type="Proteomes" id="UP000547973"/>
    </source>
</evidence>
<evidence type="ECO:0000259" key="1">
    <source>
        <dbReference type="Pfam" id="PF11706"/>
    </source>
</evidence>
<gene>
    <name evidence="2" type="ORF">BKA03_001416</name>
</gene>
<dbReference type="InterPro" id="IPR010852">
    <property type="entry name" value="ABATE"/>
</dbReference>
<evidence type="ECO:0000313" key="2">
    <source>
        <dbReference type="EMBL" id="NYI41297.1"/>
    </source>
</evidence>
<dbReference type="Pfam" id="PF11706">
    <property type="entry name" value="zf-CGNR"/>
    <property type="match status" value="1"/>
</dbReference>
<keyword evidence="3" id="KW-1185">Reference proteome</keyword>
<feature type="domain" description="Zinc finger CGNR" evidence="1">
    <location>
        <begin position="156"/>
        <end position="197"/>
    </location>
</feature>
<dbReference type="PANTHER" id="PTHR35525">
    <property type="entry name" value="BLL6575 PROTEIN"/>
    <property type="match status" value="1"/>
</dbReference>
<dbReference type="EMBL" id="JACBZO010000001">
    <property type="protein sequence ID" value="NYI41297.1"/>
    <property type="molecule type" value="Genomic_DNA"/>
</dbReference>
<dbReference type="Gene3D" id="1.10.3300.10">
    <property type="entry name" value="Jann2411-like domain"/>
    <property type="match status" value="1"/>
</dbReference>
<dbReference type="SUPFAM" id="SSF160904">
    <property type="entry name" value="Jann2411-like"/>
    <property type="match status" value="1"/>
</dbReference>
<dbReference type="InterPro" id="IPR023286">
    <property type="entry name" value="ABATE_dom_sf"/>
</dbReference>
<dbReference type="AlphaFoldDB" id="A0A7Z0CJZ2"/>
<organism evidence="2 3">
    <name type="scientific">Demequina lutea</name>
    <dbReference type="NCBI Taxonomy" id="431489"/>
    <lineage>
        <taxon>Bacteria</taxon>
        <taxon>Bacillati</taxon>
        <taxon>Actinomycetota</taxon>
        <taxon>Actinomycetes</taxon>
        <taxon>Micrococcales</taxon>
        <taxon>Demequinaceae</taxon>
        <taxon>Demequina</taxon>
    </lineage>
</organism>
<sequence>MATALKGMMTRPSGSHRDQLVFAAIALTNRLADGWSFGARYTAPEDPAECASIANETCERFYRKQTAFLPEQADELKVMANRLHDVLLDLALDDIPTAIPKVNTMLAEHPSALHLSEKPPYSLHYQDHSVPAVQGWQVACCAALASWVSSNSTQYIRCCAALRCDRLFVDDTRSGTKRFCSIQCHGRENVRAYRLRQAVAAAEKAHRMPRL</sequence>
<proteinExistence type="predicted"/>
<dbReference type="PANTHER" id="PTHR35525:SF3">
    <property type="entry name" value="BLL6575 PROTEIN"/>
    <property type="match status" value="1"/>
</dbReference>
<protein>
    <submittedName>
        <fullName evidence="2">Putative RNA-binding Zn ribbon-like protein</fullName>
    </submittedName>
</protein>